<accession>A0AAV7YDE8</accession>
<gene>
    <name evidence="2" type="ORF">M0812_25476</name>
    <name evidence="3" type="ORF">M0813_06285</name>
</gene>
<sequence length="175" mass="20316">MTNEIQTKQNSSTEDEIKKETKTNLSENEEIQELQKELNVLIDITEYDKKQYQGEISNLQNQLERRKTALENSNSLGSKILQANNEFKTQNSELLKELDSLENEINQLTLQNHELKNELVTVSNSTLEELGIPNNDTSDPESNEKTIESIKKIPSSPKKNKKKHRFRLKSFRKKK</sequence>
<feature type="region of interest" description="Disordered" evidence="1">
    <location>
        <begin position="127"/>
        <end position="175"/>
    </location>
</feature>
<feature type="compositionally biased region" description="Basic and acidic residues" evidence="1">
    <location>
        <begin position="142"/>
        <end position="151"/>
    </location>
</feature>
<organism evidence="2 4">
    <name type="scientific">Anaeramoeba flamelloides</name>
    <dbReference type="NCBI Taxonomy" id="1746091"/>
    <lineage>
        <taxon>Eukaryota</taxon>
        <taxon>Metamonada</taxon>
        <taxon>Anaeramoebidae</taxon>
        <taxon>Anaeramoeba</taxon>
    </lineage>
</organism>
<dbReference type="AlphaFoldDB" id="A0AAV7YDE8"/>
<protein>
    <submittedName>
        <fullName evidence="2">Uncharacterized protein</fullName>
    </submittedName>
</protein>
<evidence type="ECO:0000313" key="5">
    <source>
        <dbReference type="Proteomes" id="UP001150062"/>
    </source>
</evidence>
<keyword evidence="5" id="KW-1185">Reference proteome</keyword>
<evidence type="ECO:0000256" key="1">
    <source>
        <dbReference type="SAM" id="MobiDB-lite"/>
    </source>
</evidence>
<evidence type="ECO:0000313" key="2">
    <source>
        <dbReference type="EMBL" id="KAJ3427846.1"/>
    </source>
</evidence>
<comment type="caution">
    <text evidence="2">The sequence shown here is derived from an EMBL/GenBank/DDBJ whole genome shotgun (WGS) entry which is preliminary data.</text>
</comment>
<feature type="compositionally biased region" description="Basic residues" evidence="1">
    <location>
        <begin position="158"/>
        <end position="175"/>
    </location>
</feature>
<name>A0AAV7YDE8_9EUKA</name>
<feature type="compositionally biased region" description="Polar residues" evidence="1">
    <location>
        <begin position="1"/>
        <end position="12"/>
    </location>
</feature>
<reference evidence="2" key="2">
    <citation type="submission" date="2022-08" db="EMBL/GenBank/DDBJ databases">
        <title>Novel sulphate-reducing endosymbionts in the free-living metamonad Anaeramoeba.</title>
        <authorList>
            <person name="Jerlstrom-Hultqvist J."/>
            <person name="Cepicka I."/>
            <person name="Gallot-Lavallee L."/>
            <person name="Salas-Leiva D."/>
            <person name="Curtis B.A."/>
            <person name="Zahonova K."/>
            <person name="Pipaliya S."/>
            <person name="Dacks J."/>
            <person name="Roger A.J."/>
        </authorList>
    </citation>
    <scope>NUCLEOTIDE SEQUENCE</scope>
    <source>
        <strain evidence="2">Busselton2</strain>
    </source>
</reference>
<dbReference type="EMBL" id="JANTQA010000060">
    <property type="protein sequence ID" value="KAJ3427846.1"/>
    <property type="molecule type" value="Genomic_DNA"/>
</dbReference>
<evidence type="ECO:0000313" key="3">
    <source>
        <dbReference type="EMBL" id="KAJ6230906.1"/>
    </source>
</evidence>
<dbReference type="Proteomes" id="UP001146793">
    <property type="component" value="Unassembled WGS sequence"/>
</dbReference>
<dbReference type="Proteomes" id="UP001150062">
    <property type="component" value="Unassembled WGS sequence"/>
</dbReference>
<dbReference type="EMBL" id="JAOAOG010000307">
    <property type="protein sequence ID" value="KAJ6230906.1"/>
    <property type="molecule type" value="Genomic_DNA"/>
</dbReference>
<proteinExistence type="predicted"/>
<evidence type="ECO:0000313" key="4">
    <source>
        <dbReference type="Proteomes" id="UP001146793"/>
    </source>
</evidence>
<reference evidence="3" key="1">
    <citation type="submission" date="2022-08" db="EMBL/GenBank/DDBJ databases">
        <title>Novel sulfate-reducing endosymbionts in the free-living metamonad Anaeramoeba.</title>
        <authorList>
            <person name="Jerlstrom-Hultqvist J."/>
            <person name="Cepicka I."/>
            <person name="Gallot-Lavallee L."/>
            <person name="Salas-Leiva D."/>
            <person name="Curtis B.A."/>
            <person name="Zahonova K."/>
            <person name="Pipaliya S."/>
            <person name="Dacks J."/>
            <person name="Roger A.J."/>
        </authorList>
    </citation>
    <scope>NUCLEOTIDE SEQUENCE</scope>
    <source>
        <strain evidence="3">Schooner1</strain>
    </source>
</reference>
<feature type="region of interest" description="Disordered" evidence="1">
    <location>
        <begin position="1"/>
        <end position="26"/>
    </location>
</feature>